<evidence type="ECO:0008006" key="4">
    <source>
        <dbReference type="Google" id="ProtNLM"/>
    </source>
</evidence>
<comment type="caution">
    <text evidence="2">The sequence shown here is derived from an EMBL/GenBank/DDBJ whole genome shotgun (WGS) entry which is preliminary data.</text>
</comment>
<evidence type="ECO:0000313" key="3">
    <source>
        <dbReference type="Proteomes" id="UP001228446"/>
    </source>
</evidence>
<dbReference type="EMBL" id="JAVIBX010000002">
    <property type="protein sequence ID" value="MDQ8832325.1"/>
    <property type="molecule type" value="Genomic_DNA"/>
</dbReference>
<reference evidence="2 3" key="1">
    <citation type="submission" date="2023-08" db="EMBL/GenBank/DDBJ databases">
        <title>Streptococcus ruminantium-associated sheep mastitis outbreak detected in Italy is distinct from bovine isolates.</title>
        <authorList>
            <person name="Rosa M.N."/>
            <person name="Vezina B."/>
            <person name="Tola S."/>
        </authorList>
    </citation>
    <scope>NUCLEOTIDE SEQUENCE [LARGE SCALE GENOMIC DNA]</scope>
    <source>
        <strain evidence="2 3">OM6730</strain>
    </source>
</reference>
<protein>
    <recommendedName>
        <fullName evidence="4">Transposase</fullName>
    </recommendedName>
</protein>
<proteinExistence type="predicted"/>
<dbReference type="Proteomes" id="UP001228446">
    <property type="component" value="Unassembled WGS sequence"/>
</dbReference>
<gene>
    <name evidence="2" type="ORF">RFF62_00670</name>
</gene>
<evidence type="ECO:0000256" key="1">
    <source>
        <dbReference type="SAM" id="Phobius"/>
    </source>
</evidence>
<accession>A0ABU1B1E0</accession>
<evidence type="ECO:0000313" key="2">
    <source>
        <dbReference type="EMBL" id="MDQ8832325.1"/>
    </source>
</evidence>
<sequence length="216" mass="24718">MIVDTTYELPVAWDVTPALIGEPTVAKRLIRNAHQTTIKRAKYLMASGVPLQSLLEEGHILPIIDNPLDGTETKPGSILDTDLLYNQSGEVFWVDDQGEAVQPLYKGYDKSCDRLRYGFHPKDQEDWIFRLKRSVDPIIFNQVARDSKKFKCLYKKRTTVERVNGRLDRDFRLEVHTICGLKKMRLTIAMCFLVMIGFALVKCQAGDRTRLASWVA</sequence>
<keyword evidence="1" id="KW-0812">Transmembrane</keyword>
<name>A0ABU1B1E0_9STRE</name>
<organism evidence="2 3">
    <name type="scientific">Streptococcus ruminantium</name>
    <dbReference type="NCBI Taxonomy" id="1917441"/>
    <lineage>
        <taxon>Bacteria</taxon>
        <taxon>Bacillati</taxon>
        <taxon>Bacillota</taxon>
        <taxon>Bacilli</taxon>
        <taxon>Lactobacillales</taxon>
        <taxon>Streptococcaceae</taxon>
        <taxon>Streptococcus</taxon>
    </lineage>
</organism>
<feature type="transmembrane region" description="Helical" evidence="1">
    <location>
        <begin position="184"/>
        <end position="201"/>
    </location>
</feature>
<keyword evidence="1" id="KW-0472">Membrane</keyword>
<dbReference type="RefSeq" id="WP_308937745.1">
    <property type="nucleotide sequence ID" value="NZ_JAVIBP010000005.1"/>
</dbReference>
<keyword evidence="1" id="KW-1133">Transmembrane helix</keyword>
<keyword evidence="3" id="KW-1185">Reference proteome</keyword>